<organism evidence="2 3">
    <name type="scientific">Hymenobacter cellulosivorans</name>
    <dbReference type="NCBI Taxonomy" id="2932249"/>
    <lineage>
        <taxon>Bacteria</taxon>
        <taxon>Pseudomonadati</taxon>
        <taxon>Bacteroidota</taxon>
        <taxon>Cytophagia</taxon>
        <taxon>Cytophagales</taxon>
        <taxon>Hymenobacteraceae</taxon>
        <taxon>Hymenobacter</taxon>
    </lineage>
</organism>
<dbReference type="Proteomes" id="UP000831785">
    <property type="component" value="Chromosome"/>
</dbReference>
<evidence type="ECO:0000313" key="3">
    <source>
        <dbReference type="Proteomes" id="UP000831785"/>
    </source>
</evidence>
<evidence type="ECO:0008006" key="4">
    <source>
        <dbReference type="Google" id="ProtNLM"/>
    </source>
</evidence>
<feature type="chain" id="PRO_5047154262" description="Lipoprotein" evidence="1">
    <location>
        <begin position="24"/>
        <end position="173"/>
    </location>
</feature>
<evidence type="ECO:0000313" key="2">
    <source>
        <dbReference type="EMBL" id="UOQ51411.1"/>
    </source>
</evidence>
<proteinExistence type="predicted"/>
<reference evidence="2 3" key="1">
    <citation type="submission" date="2022-04" db="EMBL/GenBank/DDBJ databases">
        <title>Hymenobacter sp. isolated from the air.</title>
        <authorList>
            <person name="Won M."/>
            <person name="Lee C.-M."/>
            <person name="Woen H.-Y."/>
            <person name="Kwon S.-W."/>
        </authorList>
    </citation>
    <scope>NUCLEOTIDE SEQUENCE [LARGE SCALE GENOMIC DNA]</scope>
    <source>
        <strain evidence="3">5116 S-27</strain>
    </source>
</reference>
<keyword evidence="3" id="KW-1185">Reference proteome</keyword>
<keyword evidence="1" id="KW-0732">Signal</keyword>
<evidence type="ECO:0000256" key="1">
    <source>
        <dbReference type="SAM" id="SignalP"/>
    </source>
</evidence>
<sequence>MKNILYCSLCMLMAACTSPNSKAGPDSNLKQSHSPTVTHKTKLTNFAVIPSIDPDPISDAELDQVADLLQLCVTEYNVKAERDFRAKSDLPYPNGHLSIFLAEYRKQLVVSVNSKGVKTVWVNCFCESVYEDYPNWKKEINPLDVNGGGLCYFNVRLNLTEGTWGKLDINSII</sequence>
<name>A0ABY4F451_9BACT</name>
<dbReference type="EMBL" id="CP095049">
    <property type="protein sequence ID" value="UOQ51411.1"/>
    <property type="molecule type" value="Genomic_DNA"/>
</dbReference>
<gene>
    <name evidence="2" type="ORF">MUN80_16775</name>
</gene>
<feature type="signal peptide" evidence="1">
    <location>
        <begin position="1"/>
        <end position="23"/>
    </location>
</feature>
<dbReference type="RefSeq" id="WP_244714621.1">
    <property type="nucleotide sequence ID" value="NZ_CP095049.1"/>
</dbReference>
<dbReference type="PROSITE" id="PS51257">
    <property type="entry name" value="PROKAR_LIPOPROTEIN"/>
    <property type="match status" value="1"/>
</dbReference>
<protein>
    <recommendedName>
        <fullName evidence="4">Lipoprotein</fullName>
    </recommendedName>
</protein>
<accession>A0ABY4F451</accession>